<keyword evidence="1" id="KW-0732">Signal</keyword>
<evidence type="ECO:0000313" key="2">
    <source>
        <dbReference type="EMBL" id="TDQ16232.1"/>
    </source>
</evidence>
<dbReference type="Proteomes" id="UP000294535">
    <property type="component" value="Unassembled WGS sequence"/>
</dbReference>
<reference evidence="2 3" key="1">
    <citation type="submission" date="2019-03" db="EMBL/GenBank/DDBJ databases">
        <title>Genomic Encyclopedia of Type Strains, Phase III (KMG-III): the genomes of soil and plant-associated and newly described type strains.</title>
        <authorList>
            <person name="Whitman W."/>
        </authorList>
    </citation>
    <scope>NUCLEOTIDE SEQUENCE [LARGE SCALE GENOMIC DNA]</scope>
    <source>
        <strain evidence="2 3">CECT 8446</strain>
    </source>
</reference>
<name>A0A4R6T3E0_9BACT</name>
<dbReference type="OrthoDB" id="669053at2"/>
<feature type="signal peptide" evidence="1">
    <location>
        <begin position="1"/>
        <end position="19"/>
    </location>
</feature>
<dbReference type="InterPro" id="IPR025535">
    <property type="entry name" value="DUF4421"/>
</dbReference>
<gene>
    <name evidence="2" type="ORF">DFQ04_2344</name>
</gene>
<dbReference type="Pfam" id="PF14391">
    <property type="entry name" value="DUF4421"/>
    <property type="match status" value="1"/>
</dbReference>
<dbReference type="EMBL" id="SNYF01000007">
    <property type="protein sequence ID" value="TDQ16232.1"/>
    <property type="molecule type" value="Genomic_DNA"/>
</dbReference>
<protein>
    <submittedName>
        <fullName evidence="2">Uncharacterized protein DUF4421</fullName>
    </submittedName>
</protein>
<keyword evidence="3" id="KW-1185">Reference proteome</keyword>
<organism evidence="2 3">
    <name type="scientific">Algoriphagus boseongensis</name>
    <dbReference type="NCBI Taxonomy" id="1442587"/>
    <lineage>
        <taxon>Bacteria</taxon>
        <taxon>Pseudomonadati</taxon>
        <taxon>Bacteroidota</taxon>
        <taxon>Cytophagia</taxon>
        <taxon>Cytophagales</taxon>
        <taxon>Cyclobacteriaceae</taxon>
        <taxon>Algoriphagus</taxon>
    </lineage>
</organism>
<sequence length="341" mass="38545">MNKILAFIFWFLICLPAFSQDKGENYDSSYYVELQEHMVLRLYYSKKYTDLVIGSTQGSDSYTYLPNSGNNLGIGFTYQNFTLNLAGPFSFLNPNRQKDFPKYIDLQVHIYPQKMIIDLFGQFYDGYTLAAEQLQNSDQNYLRKDIKVRKIGANYNYLFQGDKLSLEASLNQSSIQKKSAASLMAGFEVYGGSIKGDSLILPSIENQREINFKESSYFQFGPNVGAAGTLVFGGGFFLTGVASAGLNLGTSGFNNGVSQNKFGLVPSYLLRGFLGYNGEKFSINANYVYKNNRLIRQDPFQTDLITGNYRINIVYKIRPSEKFKNGFNKINPIKLIEKVLN</sequence>
<evidence type="ECO:0000256" key="1">
    <source>
        <dbReference type="SAM" id="SignalP"/>
    </source>
</evidence>
<accession>A0A4R6T3E0</accession>
<comment type="caution">
    <text evidence="2">The sequence shown here is derived from an EMBL/GenBank/DDBJ whole genome shotgun (WGS) entry which is preliminary data.</text>
</comment>
<proteinExistence type="predicted"/>
<feature type="chain" id="PRO_5020899558" evidence="1">
    <location>
        <begin position="20"/>
        <end position="341"/>
    </location>
</feature>
<dbReference type="RefSeq" id="WP_133555994.1">
    <property type="nucleotide sequence ID" value="NZ_SNYF01000007.1"/>
</dbReference>
<evidence type="ECO:0000313" key="3">
    <source>
        <dbReference type="Proteomes" id="UP000294535"/>
    </source>
</evidence>
<dbReference type="AlphaFoldDB" id="A0A4R6T3E0"/>